<dbReference type="GO" id="GO:0016787">
    <property type="term" value="F:hydrolase activity"/>
    <property type="evidence" value="ECO:0007669"/>
    <property type="project" value="UniProtKB-KW"/>
</dbReference>
<name>A0A4E0R773_9GAMM</name>
<dbReference type="InterPro" id="IPR001296">
    <property type="entry name" value="Glyco_trans_1"/>
</dbReference>
<keyword evidence="2" id="KW-0378">Hydrolase</keyword>
<dbReference type="SUPFAM" id="SSF53756">
    <property type="entry name" value="UDP-Glycosyltransferase/glycogen phosphorylase"/>
    <property type="match status" value="1"/>
</dbReference>
<organism evidence="2 3">
    <name type="scientific">Candidatus Thiomargarita nelsonii</name>
    <dbReference type="NCBI Taxonomy" id="1003181"/>
    <lineage>
        <taxon>Bacteria</taxon>
        <taxon>Pseudomonadati</taxon>
        <taxon>Pseudomonadota</taxon>
        <taxon>Gammaproteobacteria</taxon>
        <taxon>Thiotrichales</taxon>
        <taxon>Thiotrichaceae</taxon>
        <taxon>Thiomargarita</taxon>
    </lineage>
</organism>
<sequence length="380" mass="42591">MHVAIMFYNIGGYHAARLRAAQNILGQNGGKLTAIQTVDNGDEHPWGNLEEEMSFPLITLLSKQQDDHKDYSPYTPDAVPAVRATLNSLQPDVVAIAGWGFPDARAALSWCRHHKVPTIVMSESKFDDEKRYWWRELFKSFFLIKKFSAALVGGKAHKDYLIKLGFPENKIFLGYDAVDNDYFLQGAVRQTKIPKKPYFIAVTRLIKRKNIDRLVKAYAVYREKVGVDQAWELVICGTGVEAAAIKALINDNNLTNYVHLPGFISYKEIINWYGLANAFIHPALQEQWGLVVNEACAAGLPILGSRTVGACAELVRDGENGFLFEPTRLDDISDSLINVHNLSEESRKKMGELSRKRVAACSPEQFANGFFNAVTVARPR</sequence>
<dbReference type="Pfam" id="PF00534">
    <property type="entry name" value="Glycos_transf_1"/>
    <property type="match status" value="1"/>
</dbReference>
<dbReference type="Gene3D" id="3.40.50.2000">
    <property type="entry name" value="Glycogen Phosphorylase B"/>
    <property type="match status" value="2"/>
</dbReference>
<comment type="caution">
    <text evidence="2">The sequence shown here is derived from an EMBL/GenBank/DDBJ whole genome shotgun (WGS) entry which is preliminary data.</text>
</comment>
<dbReference type="PANTHER" id="PTHR45947">
    <property type="entry name" value="SULFOQUINOVOSYL TRANSFERASE SQD2"/>
    <property type="match status" value="1"/>
</dbReference>
<protein>
    <submittedName>
        <fullName evidence="2">Glycoside hydrolase</fullName>
    </submittedName>
</protein>
<keyword evidence="3" id="KW-1185">Reference proteome</keyword>
<evidence type="ECO:0000313" key="3">
    <source>
        <dbReference type="Proteomes" id="UP000030428"/>
    </source>
</evidence>
<dbReference type="Proteomes" id="UP000030428">
    <property type="component" value="Unassembled WGS sequence"/>
</dbReference>
<accession>A0A4E0R773</accession>
<reference evidence="2 3" key="1">
    <citation type="journal article" date="2016" name="Front. Microbiol.">
        <title>Single-Cell (Meta-)Genomics of a Dimorphic Candidatus Thiomargarita nelsonii Reveals Genomic Plasticity.</title>
        <authorList>
            <person name="Flood B.E."/>
            <person name="Fliss P."/>
            <person name="Jones D.S."/>
            <person name="Dick G.J."/>
            <person name="Jain S."/>
            <person name="Kaster A.K."/>
            <person name="Winkel M."/>
            <person name="Mussmann M."/>
            <person name="Bailey J."/>
        </authorList>
    </citation>
    <scope>NUCLEOTIDE SEQUENCE [LARGE SCALE GENOMIC DNA]</scope>
    <source>
        <strain evidence="2">Hydrate Ridge</strain>
    </source>
</reference>
<dbReference type="InterPro" id="IPR050194">
    <property type="entry name" value="Glycosyltransferase_grp1"/>
</dbReference>
<dbReference type="EMBL" id="JSZA02000006">
    <property type="protein sequence ID" value="TGO03651.1"/>
    <property type="molecule type" value="Genomic_DNA"/>
</dbReference>
<proteinExistence type="predicted"/>
<dbReference type="PANTHER" id="PTHR45947:SF3">
    <property type="entry name" value="SULFOQUINOVOSYL TRANSFERASE SQD2"/>
    <property type="match status" value="1"/>
</dbReference>
<dbReference type="GO" id="GO:0016757">
    <property type="term" value="F:glycosyltransferase activity"/>
    <property type="evidence" value="ECO:0007669"/>
    <property type="project" value="InterPro"/>
</dbReference>
<evidence type="ECO:0000259" key="1">
    <source>
        <dbReference type="Pfam" id="PF00534"/>
    </source>
</evidence>
<dbReference type="AlphaFoldDB" id="A0A4E0R773"/>
<dbReference type="CDD" id="cd03801">
    <property type="entry name" value="GT4_PimA-like"/>
    <property type="match status" value="1"/>
</dbReference>
<evidence type="ECO:0000313" key="2">
    <source>
        <dbReference type="EMBL" id="TGO03651.1"/>
    </source>
</evidence>
<gene>
    <name evidence="2" type="ORF">PN36_02445</name>
</gene>
<feature type="domain" description="Glycosyl transferase family 1" evidence="1">
    <location>
        <begin position="191"/>
        <end position="357"/>
    </location>
</feature>